<dbReference type="EMBL" id="RJJD01000013">
    <property type="protein sequence ID" value="RNI24081.1"/>
    <property type="molecule type" value="Genomic_DNA"/>
</dbReference>
<evidence type="ECO:0000313" key="3">
    <source>
        <dbReference type="Proteomes" id="UP000272117"/>
    </source>
</evidence>
<dbReference type="PROSITE" id="PS50943">
    <property type="entry name" value="HTH_CROC1"/>
    <property type="match status" value="1"/>
</dbReference>
<dbReference type="CDD" id="cd00093">
    <property type="entry name" value="HTH_XRE"/>
    <property type="match status" value="1"/>
</dbReference>
<name>A0A3M9MEU6_9BACT</name>
<dbReference type="InterPro" id="IPR010982">
    <property type="entry name" value="Lambda_DNA-bd_dom_sf"/>
</dbReference>
<dbReference type="InterPro" id="IPR001387">
    <property type="entry name" value="Cro/C1-type_HTH"/>
</dbReference>
<dbReference type="GO" id="GO:0003677">
    <property type="term" value="F:DNA binding"/>
    <property type="evidence" value="ECO:0007669"/>
    <property type="project" value="InterPro"/>
</dbReference>
<dbReference type="SUPFAM" id="SSF47413">
    <property type="entry name" value="lambda repressor-like DNA-binding domains"/>
    <property type="match status" value="1"/>
</dbReference>
<comment type="caution">
    <text evidence="2">The sequence shown here is derived from an EMBL/GenBank/DDBJ whole genome shotgun (WGS) entry which is preliminary data.</text>
</comment>
<dbReference type="Gene3D" id="1.10.260.40">
    <property type="entry name" value="lambda repressor-like DNA-binding domains"/>
    <property type="match status" value="1"/>
</dbReference>
<dbReference type="AlphaFoldDB" id="A0A3M9MEU6"/>
<dbReference type="OrthoDB" id="9813719at2"/>
<organism evidence="2 3">
    <name type="scientific">Rufibacter latericius</name>
    <dbReference type="NCBI Taxonomy" id="2487040"/>
    <lineage>
        <taxon>Bacteria</taxon>
        <taxon>Pseudomonadati</taxon>
        <taxon>Bacteroidota</taxon>
        <taxon>Cytophagia</taxon>
        <taxon>Cytophagales</taxon>
        <taxon>Hymenobacteraceae</taxon>
        <taxon>Rufibacter</taxon>
    </lineage>
</organism>
<gene>
    <name evidence="2" type="ORF">EFB08_17050</name>
</gene>
<evidence type="ECO:0000313" key="2">
    <source>
        <dbReference type="EMBL" id="RNI24081.1"/>
    </source>
</evidence>
<sequence>MGLLCIALNKNTMESFGRFVRRLRKSQKCTQVRLAKEIGLSRFQLSQLEADSVLPKEINLMKMAAVLKTDLPALKLQFFGEKVAQELHRHNCTLETLTLAREKLIYLQTHHPTTPESTPA</sequence>
<evidence type="ECO:0000259" key="1">
    <source>
        <dbReference type="PROSITE" id="PS50943"/>
    </source>
</evidence>
<keyword evidence="3" id="KW-1185">Reference proteome</keyword>
<reference evidence="2 3" key="1">
    <citation type="submission" date="2018-11" db="EMBL/GenBank/DDBJ databases">
        <title>Rufibacter latericius sp. nov., isolated from water in Baiyang Lake.</title>
        <authorList>
            <person name="Yang Y."/>
        </authorList>
    </citation>
    <scope>NUCLEOTIDE SEQUENCE [LARGE SCALE GENOMIC DNA]</scope>
    <source>
        <strain evidence="2 3">R-22-1c-1</strain>
    </source>
</reference>
<dbReference type="SMART" id="SM00530">
    <property type="entry name" value="HTH_XRE"/>
    <property type="match status" value="1"/>
</dbReference>
<proteinExistence type="predicted"/>
<dbReference type="Proteomes" id="UP000272117">
    <property type="component" value="Unassembled WGS sequence"/>
</dbReference>
<protein>
    <submittedName>
        <fullName evidence="2">XRE family transcriptional regulator</fullName>
    </submittedName>
</protein>
<feature type="domain" description="HTH cro/C1-type" evidence="1">
    <location>
        <begin position="20"/>
        <end position="74"/>
    </location>
</feature>
<accession>A0A3M9MEU6</accession>
<dbReference type="Pfam" id="PF01381">
    <property type="entry name" value="HTH_3"/>
    <property type="match status" value="1"/>
</dbReference>